<evidence type="ECO:0000313" key="5">
    <source>
        <dbReference type="Proteomes" id="UP000000559"/>
    </source>
</evidence>
<feature type="compositionally biased region" description="Basic and acidic residues" evidence="1">
    <location>
        <begin position="244"/>
        <end position="253"/>
    </location>
</feature>
<dbReference type="RefSeq" id="XP_711553.2">
    <property type="nucleotide sequence ID" value="XM_706461.2"/>
</dbReference>
<evidence type="ECO:0000313" key="3">
    <source>
        <dbReference type="CGD" id="CAL0000181720"/>
    </source>
</evidence>
<feature type="compositionally biased region" description="Low complexity" evidence="1">
    <location>
        <begin position="608"/>
        <end position="625"/>
    </location>
</feature>
<feature type="region of interest" description="Disordered" evidence="1">
    <location>
        <begin position="520"/>
        <end position="541"/>
    </location>
</feature>
<feature type="compositionally biased region" description="Polar residues" evidence="1">
    <location>
        <begin position="177"/>
        <end position="192"/>
    </location>
</feature>
<dbReference type="AlphaFoldDB" id="A0A1D8PM19"/>
<keyword evidence="5" id="KW-1185">Reference proteome</keyword>
<evidence type="ECO:0000313" key="4">
    <source>
        <dbReference type="EMBL" id="AOW29173.1"/>
    </source>
</evidence>
<feature type="region of interest" description="Disordered" evidence="1">
    <location>
        <begin position="656"/>
        <end position="709"/>
    </location>
</feature>
<dbReference type="InterPro" id="IPR014805">
    <property type="entry name" value="SKG6/TOS2-like"/>
</dbReference>
<keyword evidence="2" id="KW-0812">Transmembrane</keyword>
<evidence type="ECO:0000256" key="1">
    <source>
        <dbReference type="SAM" id="MobiDB-lite"/>
    </source>
</evidence>
<feature type="compositionally biased region" description="Polar residues" evidence="1">
    <location>
        <begin position="305"/>
        <end position="322"/>
    </location>
</feature>
<feature type="compositionally biased region" description="Polar residues" evidence="1">
    <location>
        <begin position="329"/>
        <end position="362"/>
    </location>
</feature>
<dbReference type="KEGG" id="cal:CAALFM_C404240CA"/>
<feature type="compositionally biased region" description="Polar residues" evidence="1">
    <location>
        <begin position="228"/>
        <end position="237"/>
    </location>
</feature>
<name>A0A1D8PM19_CANAL</name>
<feature type="region of interest" description="Disordered" evidence="1">
    <location>
        <begin position="15"/>
        <end position="45"/>
    </location>
</feature>
<evidence type="ECO:0000256" key="2">
    <source>
        <dbReference type="SAM" id="Phobius"/>
    </source>
</evidence>
<reference evidence="4 5" key="1">
    <citation type="journal article" date="2004" name="Proc. Natl. Acad. Sci. U.S.A.">
        <title>The diploid genome sequence of Candida albicans.</title>
        <authorList>
            <person name="Jones T."/>
            <person name="Federspiel N.A."/>
            <person name="Chibana H."/>
            <person name="Dungan J."/>
            <person name="Kalman S."/>
            <person name="Magee B.B."/>
            <person name="Newport G."/>
            <person name="Thorstenson Y.R."/>
            <person name="Agabian N."/>
            <person name="Magee P.T."/>
            <person name="Davis R.W."/>
            <person name="Scherer S."/>
        </authorList>
    </citation>
    <scope>NUCLEOTIDE SEQUENCE [LARGE SCALE GENOMIC DNA]</scope>
    <source>
        <strain evidence="5">SC5314 / ATCC MYA-2876</strain>
    </source>
</reference>
<feature type="transmembrane region" description="Helical" evidence="2">
    <location>
        <begin position="52"/>
        <end position="72"/>
    </location>
</feature>
<feature type="compositionally biased region" description="Basic residues" evidence="1">
    <location>
        <begin position="210"/>
        <end position="221"/>
    </location>
</feature>
<organism evidence="4 5">
    <name type="scientific">Candida albicans (strain SC5314 / ATCC MYA-2876)</name>
    <name type="common">Yeast</name>
    <dbReference type="NCBI Taxonomy" id="237561"/>
    <lineage>
        <taxon>Eukaryota</taxon>
        <taxon>Fungi</taxon>
        <taxon>Dikarya</taxon>
        <taxon>Ascomycota</taxon>
        <taxon>Saccharomycotina</taxon>
        <taxon>Pichiomycetes</taxon>
        <taxon>Debaryomycetaceae</taxon>
        <taxon>Candida/Lodderomyces clade</taxon>
        <taxon>Candida</taxon>
    </lineage>
</organism>
<dbReference type="Pfam" id="PF08693">
    <property type="entry name" value="SKG6"/>
    <property type="match status" value="1"/>
</dbReference>
<dbReference type="VEuPathDB" id="FungiDB:C4_04240C_A"/>
<dbReference type="STRING" id="237561.A0A1D8PM19"/>
<keyword evidence="2" id="KW-0472">Membrane</keyword>
<feature type="region of interest" description="Disordered" evidence="1">
    <location>
        <begin position="549"/>
        <end position="568"/>
    </location>
</feature>
<feature type="region of interest" description="Disordered" evidence="1">
    <location>
        <begin position="82"/>
        <end position="143"/>
    </location>
</feature>
<feature type="compositionally biased region" description="Polar residues" evidence="1">
    <location>
        <begin position="549"/>
        <end position="563"/>
    </location>
</feature>
<reference evidence="4 5" key="2">
    <citation type="journal article" date="2007" name="Genome Biol.">
        <title>Assembly of the Candida albicans genome into sixteen supercontigs aligned on the eight chromosomes.</title>
        <authorList>
            <person name="van het Hoog M."/>
            <person name="Rast T.J."/>
            <person name="Martchenko M."/>
            <person name="Grindle S."/>
            <person name="Dignard D."/>
            <person name="Hogues H."/>
            <person name="Cuomo C."/>
            <person name="Berriman M."/>
            <person name="Scherer S."/>
            <person name="Magee B.B."/>
            <person name="Whiteway M."/>
            <person name="Chibana H."/>
            <person name="Nantel A."/>
            <person name="Magee P.T."/>
        </authorList>
    </citation>
    <scope>GENOME REANNOTATION</scope>
    <source>
        <strain evidence="5">SC5314 / ATCC MYA-2876</strain>
    </source>
</reference>
<sequence>MPTFDLVYERTPTLEVRASKSSDDSSETSDYCKTHPNSDQCEKPVSDNSVTIALSIVLPCLAIVAVLGYFLYRNYRKDKKESLEHDPDFDENGEATALPDYPQMKDYQEDPFHNRNSVRYPMDYSNNKPYSKQYERASKQQQRPLDPYLDSFVLPYQHQTGSKLSLDDYARKLGDSQGYQTPSNVGSRSRSGSMHLDGNLKHTMAEGRGHSRKPSSAKSPSKKKDGKQYTNIPNDSDPSIAEPNARDIGRGVQEETSDESENYSSPEEKFVVSYENESVPNVNNDVPQIFVSEENEESTENSNSPFDDQQDQATNTTESTMETIPHTKQAATNNYDDGDFTFSTEGDTRNTTATEQLTTSKPRSPRISAFNLLKNDSDNEEEENEDDNDDEMNELSPEQQEELKRMKSVYKVYFDKEVTGEAAPTRKYEIDENYPPVPDKINDELKMDTEYAKRFSNTSSVYQEHDEQQFVQQHQQYYYDQFNQQYQQEYGSPVDPQLYQQFQEQQYYNYYEQQQQQRIKESKRPLPALQKIPRPSDIRKSTLQTYTDFKPSMKNQTVTSSPTGKLPFVPIENDGVWTSPVNSPSIQSQASFPSQHQHSIQPDGYFPSAQHQQPSSSSSLTQQQQRNVSPSTNVPSASQMARSSVVMLNPVTEITKQRKFKPAGSIPRINNNPRPGYQQFGHSDLNGPESDLLPGNRKSDVRRMMNSNF</sequence>
<gene>
    <name evidence="4" type="ordered locus">CAALFM_C404240CA</name>
    <name evidence="3" type="ordered locus">orf19.9002</name>
</gene>
<feature type="compositionally biased region" description="Polar residues" evidence="1">
    <location>
        <begin position="626"/>
        <end position="642"/>
    </location>
</feature>
<feature type="region of interest" description="Disordered" evidence="1">
    <location>
        <begin position="173"/>
        <end position="403"/>
    </location>
</feature>
<dbReference type="EMBL" id="CP017626">
    <property type="protein sequence ID" value="AOW29173.1"/>
    <property type="molecule type" value="Genomic_DNA"/>
</dbReference>
<dbReference type="GeneID" id="3646856"/>
<feature type="compositionally biased region" description="Acidic residues" evidence="1">
    <location>
        <begin position="378"/>
        <end position="393"/>
    </location>
</feature>
<protein>
    <submittedName>
        <fullName evidence="4">Uncharacterized protein</fullName>
    </submittedName>
</protein>
<dbReference type="FunCoup" id="A0A1D8PM19">
    <property type="interactions" value="46"/>
</dbReference>
<dbReference type="OrthoDB" id="4035953at2759"/>
<feature type="compositionally biased region" description="Polar residues" evidence="1">
    <location>
        <begin position="579"/>
        <end position="600"/>
    </location>
</feature>
<accession>A0A1D8PM19</accession>
<feature type="region of interest" description="Disordered" evidence="1">
    <location>
        <begin position="579"/>
        <end position="642"/>
    </location>
</feature>
<dbReference type="eggNOG" id="ENOG502REX9">
    <property type="taxonomic scope" value="Eukaryota"/>
</dbReference>
<keyword evidence="2" id="KW-1133">Transmembrane helix</keyword>
<feature type="compositionally biased region" description="Basic and acidic residues" evidence="1">
    <location>
        <begin position="198"/>
        <end position="209"/>
    </location>
</feature>
<proteinExistence type="predicted"/>
<feature type="compositionally biased region" description="Polar residues" evidence="1">
    <location>
        <begin position="275"/>
        <end position="286"/>
    </location>
</feature>
<dbReference type="InParanoid" id="A0A1D8PM19"/>
<dbReference type="CGD" id="CAL0000181720">
    <property type="gene designation" value="orf19.9002"/>
</dbReference>
<dbReference type="Proteomes" id="UP000000559">
    <property type="component" value="Chromosome 4"/>
</dbReference>
<reference evidence="4 5" key="3">
    <citation type="journal article" date="2013" name="Genome Biol.">
        <title>Assembly of a phased diploid Candida albicans genome facilitates allele-specific measurements and provides a simple model for repeat and indel structure.</title>
        <authorList>
            <person name="Muzzey D."/>
            <person name="Schwartz K."/>
            <person name="Weissman J.S."/>
            <person name="Sherlock G."/>
        </authorList>
    </citation>
    <scope>NUCLEOTIDE SEQUENCE [LARGE SCALE GENOMIC DNA]</scope>
    <source>
        <strain evidence="5">SC5314 / ATCC MYA-2876</strain>
    </source>
</reference>